<evidence type="ECO:0000313" key="11">
    <source>
        <dbReference type="RefSeq" id="XP_060027607.1"/>
    </source>
</evidence>
<dbReference type="SMART" id="SM00356">
    <property type="entry name" value="ZnF_C3H1"/>
    <property type="match status" value="2"/>
</dbReference>
<dbReference type="EC" id="3.6.4.13" evidence="2"/>
<evidence type="ECO:0000256" key="7">
    <source>
        <dbReference type="PROSITE-ProRule" id="PRU00723"/>
    </source>
</evidence>
<feature type="region of interest" description="Disordered" evidence="8">
    <location>
        <begin position="1283"/>
        <end position="1316"/>
    </location>
</feature>
<keyword evidence="7" id="KW-0862">Zinc</keyword>
<keyword evidence="3" id="KW-0547">Nucleotide-binding</keyword>
<dbReference type="InterPro" id="IPR027417">
    <property type="entry name" value="P-loop_NTPase"/>
</dbReference>
<feature type="region of interest" description="Disordered" evidence="8">
    <location>
        <begin position="2389"/>
        <end position="2408"/>
    </location>
</feature>
<dbReference type="SUPFAM" id="SSF52540">
    <property type="entry name" value="P-loop containing nucleoside triphosphate hydrolases"/>
    <property type="match status" value="2"/>
</dbReference>
<accession>A0ABM3VTF0</accession>
<dbReference type="InterPro" id="IPR056787">
    <property type="entry name" value="OB_HELZ2"/>
</dbReference>
<keyword evidence="6" id="KW-0067">ATP-binding</keyword>
<evidence type="ECO:0000259" key="9">
    <source>
        <dbReference type="PROSITE" id="PS50103"/>
    </source>
</evidence>
<dbReference type="InterPro" id="IPR001900">
    <property type="entry name" value="RNase_II/R"/>
</dbReference>
<dbReference type="SMART" id="SM00382">
    <property type="entry name" value="AAA"/>
    <property type="match status" value="2"/>
</dbReference>
<dbReference type="PANTHER" id="PTHR43788">
    <property type="entry name" value="DNA2/NAM7 HELICASE FAMILY MEMBER"/>
    <property type="match status" value="1"/>
</dbReference>
<keyword evidence="7" id="KW-0863">Zinc-finger</keyword>
<dbReference type="InterPro" id="IPR050534">
    <property type="entry name" value="Coronavir_polyprotein_1ab"/>
</dbReference>
<dbReference type="Proteomes" id="UP001652624">
    <property type="component" value="Chromosome 14"/>
</dbReference>
<dbReference type="InterPro" id="IPR041677">
    <property type="entry name" value="DNA2/NAM7_AAA_11"/>
</dbReference>
<feature type="region of interest" description="Disordered" evidence="8">
    <location>
        <begin position="2529"/>
        <end position="2554"/>
    </location>
</feature>
<dbReference type="InterPro" id="IPR000571">
    <property type="entry name" value="Znf_CCCH"/>
</dbReference>
<dbReference type="InterPro" id="IPR003593">
    <property type="entry name" value="AAA+_ATPase"/>
</dbReference>
<keyword evidence="10" id="KW-1185">Reference proteome</keyword>
<keyword evidence="4" id="KW-0378">Hydrolase</keyword>
<name>A0ABM3VTF0_ERIEU</name>
<dbReference type="InterPro" id="IPR041679">
    <property type="entry name" value="DNA2/NAM7-like_C"/>
</dbReference>
<evidence type="ECO:0000256" key="8">
    <source>
        <dbReference type="SAM" id="MobiDB-lite"/>
    </source>
</evidence>
<dbReference type="PROSITE" id="PS50103">
    <property type="entry name" value="ZF_C3H1"/>
    <property type="match status" value="1"/>
</dbReference>
<evidence type="ECO:0000256" key="3">
    <source>
        <dbReference type="ARBA" id="ARBA00022741"/>
    </source>
</evidence>
<evidence type="ECO:0000256" key="4">
    <source>
        <dbReference type="ARBA" id="ARBA00022801"/>
    </source>
</evidence>
<dbReference type="Gene3D" id="3.40.50.300">
    <property type="entry name" value="P-loop containing nucleotide triphosphate hydrolases"/>
    <property type="match status" value="4"/>
</dbReference>
<dbReference type="Pfam" id="PF25049">
    <property type="entry name" value="OB_HELZ2"/>
    <property type="match status" value="1"/>
</dbReference>
<dbReference type="Pfam" id="PF00773">
    <property type="entry name" value="RNB"/>
    <property type="match status" value="1"/>
</dbReference>
<keyword evidence="7" id="KW-0479">Metal-binding</keyword>
<dbReference type="CDD" id="cd18808">
    <property type="entry name" value="SF1_C_Upf1"/>
    <property type="match status" value="2"/>
</dbReference>
<dbReference type="InterPro" id="IPR012340">
    <property type="entry name" value="NA-bd_OB-fold"/>
</dbReference>
<proteinExistence type="inferred from homology"/>
<evidence type="ECO:0000256" key="5">
    <source>
        <dbReference type="ARBA" id="ARBA00022806"/>
    </source>
</evidence>
<feature type="region of interest" description="Disordered" evidence="8">
    <location>
        <begin position="1221"/>
        <end position="1249"/>
    </location>
</feature>
<evidence type="ECO:0000256" key="2">
    <source>
        <dbReference type="ARBA" id="ARBA00012552"/>
    </source>
</evidence>
<gene>
    <name evidence="11 12" type="primary">HELZ2</name>
</gene>
<evidence type="ECO:0000313" key="10">
    <source>
        <dbReference type="Proteomes" id="UP001652624"/>
    </source>
</evidence>
<dbReference type="SMART" id="SM00955">
    <property type="entry name" value="RNB"/>
    <property type="match status" value="1"/>
</dbReference>
<sequence length="2959" mass="331096">MQPPRVRPAPRMLAAPRCSPMPSGPMTTPKEPNLARLCAQVDLRLACSRCTQRLNESTYLLRAVEHSCPREIMLARCKQTAPSQAWRKVDRRPGFPRPARYEVCRYYRPGLGCRRHRNQCTFARSPEEALVWTFEREHGVPQLWVKAALQGGGPQAQVQAPADAILADFGGRFQLLCTHCFRRCPPRLCPMDARGHCPTHRSGPSLLAHVSTEGCRKQQVLEVRPRPQYRQPLAYCRFVRRGWPCRHGASRCQYAHSEVEMAVWEAELLGGLQRRDLLVRPAPEPDGPSALRDQPPEARLYCHACLVACDSQEAFENHCSSVEHSQMVTADHSTVWEHRSPPTGLSIFELCPRPEFCEYGSTCTRAHSQQELREWVQRARATQLWEREAWREGLMPYQARLLAEYQRSSSEVLVLAEAVDGVTVTCEQPLTHCDQEKQTQHSWTFILHSEEPLLHVALLRQEPGAAFWLEAPSLPVGQLYAQGERFQVPGIPSKFQVGVRAQSASFGSFEQWVVFDFGRRPALLQKLGLQLGQVHCPELGGPPVASRHEELERWHTGNRHVVPCVERTPEQVALMARYKVPALALDFSLSSPGPGPVSRANYRQRMHQFLYEEEAARQQLVARMNLRGPVPLKMALQTPALGMLFPLPGALYAEVPIPSSLTPDTDLGFLLARDVSTALVGPAPAPDDTVFEARLESQASSERALWLQLPARCCEALGLQPDTSPVLEVQFQIDPIAFRLWHQAVDALLEERLVVPDLAACALPRPLPTPPVLHGNRKQKLAVAFVAGSSPSSTWPVAPLLIYGPFGTGKTYTLAMASLEVIRQPGTKVLICTHTNSAADIYIQEHFHGYVSSGHPEAAPLRVMYVDRPLNQTDAATLQYCCLTEDRRAFRPPSMAELEQHRIVVTTTSQARELRVPAGFFSHIFIDEAAQMLECEALIPLSYATSGTRLVLAGDHMQVTPRLFSVSRAQAPSHTLLHRLFHHYQRHGLEAAQHSRIVFHENYRSTDAIIRFVSRHFYVAKGDPIHASGKVPRHPQLHPLMFCHVAGVPERDMSLTSWINVAEVAQVVEKVQEVYSSWPRCWGSREQRHICAVSHGAQVSALRQELRKRDLGQVSVGSFEILPGREFRVVVLSTVHTHRSLEGPGTPTPEFFTDSRVLNTVMTRAQSLVVAVGDAVALCSYGACSKLWKSFIRECSEHRSMSPEDLSLEQIEESVLERQRWAQRQNGRRPRPLQAEGSGNLAPEDGQAREQALAKTPVTLVRAPAVGEEDGQTVEARAGIGSKCLALSENPEGRPPTGPEDPEDPEDTEDSESNFWLSDGELDADDAILQELLDESRNVVVTVTEDGLLDTVARPVSPKQARQYVNRPPSELRMLLRTEPVLHHRCSFVQETFDRATAVPLDDTGCGPIQVRGRLHCGMAFSGDEVLVRLLGRPPGNRASEGRPQGRVVGVLRRRRQELVFVCRMDEWDSRIMTPIDGSVTKIFVAELKDPQQVPIHCLRAGRLQRVGFEHLAPEHRRNRLFLVRVVLWRERFYYPLGIVLEVLPEASTWEHGLHALDLEYGLTAIAKPDPATITKAVQKFRAELEHAPHTREDCRTFLTFTVDPQGAYNLDDAISVRDLGPRYEVAVHITDVASLLPRDGPLDVEARRRGTAYYAPDREPVPLLPPGLSRDVLSLLPGQDRLAISLFLTMEKGSDQLKGLRFFPSVVRSDRQLTYEEAECIIRAHPGAGLELPSRLDSLDACVVTACYCSRVLRQRRLQEGCLYEQPDEDSALGFRQAHVMVQEFMIQFNSQVAEFLVSHASTQRVTPLRWQPAPSTRQLEALREKHRELVPLSLHLRHRLLRGGPVGPLDSRLHLLASLWRRVHLAAHSQDLHLLVDLLTTDDLHPGLAPAGHDLRKALGRSTFGRSSQGVWQPATHYSLQVDWYTWSSSPIRRYLDVVLQRQLLLALGRGGSAYSARDVDGLCQDFSRQNARAQSYQRRAHSLRLATQLRAQPQDKLGFVVDVEVGARCFKLLFPADSEVLPDPCPVYYRFLQLAEHPHPLPGRQGLRLVWRRRVYSVEDGPCPPLPGVLLDPHGCLVDARLWQQLLQLVAEQRWPEAAALVQKQDTAEPRRPELGWVRRSQCGHFLEVSRELGTGDTLQVQLSASLQRGFLAPSLQLCTVAPGLGVCLEHVERPGDCFSGRVPQAGRERCRDLAEYARVWAPFCTLEAATGAVAENESITLRHVDICWDAEAEGQLRGSFSLELSFLHQHGINISLDHCYLCIRLEGLRATSPEGQSWLPAGPAPGPALHIDPDTYTWVAHGVTEVADELEGQFGSWQVYFFIQHTAMERVPEEVLRPTSRFTVEMLPKQLPDIRKEEAVHLLKNASSLVISIALGQPICLPPQPSRQQSLDFSRQRPPHRGVPSRFLERQSFDIPGGRHKLNPSQTHAVREALKKQFTVIQGPPGTGKTVVGLHIVFWFHKANEEPVRVSGGDGNGEKRPRNRCVLYCGPSNKSVDVLAGMLLSRTAELRPLRVYGEQAEATEFPMPGVGSRGPSRKTPREGRPNQTLRCSPGPLVHLSVWGWEGAPTAQEDLPWASCKSTPVPPCRNISLHHRIRQASNPYSASVKAFDARMQSGEVFSLEDLNKYKRILVNAKKFELSQHQVILCTCSCAASVVLKSLNVRQVLVDEAGMATEPETLIPLVNFPMADKVVLLGDHKQLRPVVKNEQLQNLGLDRSLFERYHREAYMLDIQYRMHEGICAFPSMEFYKNQLKTWQGLQRQPSVLGHAGKNSCPVIFGYVQGHEQSLLVSTDEGNENSKANPEEVAEVVRIAKQLTLGKTVEPKDVAVLTPYNAQAAEISKALTKAGVQGVTVCSITKSQGSEWRYVLVSTVRSCPESDMDQRPTKGWLKKFLGFVVDPNQVNVAITRAQEGLCLIGDHLLLRCCPLWSRLLDFCQAQRSLVPASQVRVHRKPL</sequence>
<dbReference type="PANTHER" id="PTHR43788:SF16">
    <property type="entry name" value="HELICASE WITH ZINC FINGER 2"/>
    <property type="match status" value="1"/>
</dbReference>
<feature type="region of interest" description="Disordered" evidence="8">
    <location>
        <begin position="1"/>
        <end position="28"/>
    </location>
</feature>
<evidence type="ECO:0000256" key="1">
    <source>
        <dbReference type="ARBA" id="ARBA00007913"/>
    </source>
</evidence>
<feature type="compositionally biased region" description="Acidic residues" evidence="8">
    <location>
        <begin position="1300"/>
        <end position="1312"/>
    </location>
</feature>
<evidence type="ECO:0000313" key="12">
    <source>
        <dbReference type="RefSeq" id="XP_060027608.1"/>
    </source>
</evidence>
<keyword evidence="5 11" id="KW-0347">Helicase</keyword>
<evidence type="ECO:0000256" key="6">
    <source>
        <dbReference type="ARBA" id="ARBA00022840"/>
    </source>
</evidence>
<feature type="domain" description="C3H1-type" evidence="9">
    <location>
        <begin position="230"/>
        <end position="259"/>
    </location>
</feature>
<dbReference type="RefSeq" id="XP_060027608.1">
    <property type="nucleotide sequence ID" value="XM_060171625.1"/>
</dbReference>
<dbReference type="GO" id="GO:0004386">
    <property type="term" value="F:helicase activity"/>
    <property type="evidence" value="ECO:0007669"/>
    <property type="project" value="UniProtKB-KW"/>
</dbReference>
<dbReference type="RefSeq" id="XP_060027607.1">
    <property type="nucleotide sequence ID" value="XM_060171624.1"/>
</dbReference>
<dbReference type="Pfam" id="PF13087">
    <property type="entry name" value="AAA_12"/>
    <property type="match status" value="2"/>
</dbReference>
<feature type="zinc finger region" description="C3H1-type" evidence="7">
    <location>
        <begin position="230"/>
        <end position="259"/>
    </location>
</feature>
<comment type="similarity">
    <text evidence="1">Belongs to the DNA2/NAM7 helicase family.</text>
</comment>
<dbReference type="InterPro" id="IPR047187">
    <property type="entry name" value="SF1_C_Upf1"/>
</dbReference>
<dbReference type="Pfam" id="PF13086">
    <property type="entry name" value="AAA_11"/>
    <property type="match status" value="2"/>
</dbReference>
<reference evidence="11 12" key="1">
    <citation type="submission" date="2025-05" db="UniProtKB">
        <authorList>
            <consortium name="RefSeq"/>
        </authorList>
    </citation>
    <scope>IDENTIFICATION</scope>
</reference>
<dbReference type="GeneID" id="103114752"/>
<protein>
    <recommendedName>
        <fullName evidence="2">RNA helicase</fullName>
        <ecNumber evidence="2">3.6.4.13</ecNumber>
    </recommendedName>
</protein>
<dbReference type="SUPFAM" id="SSF50249">
    <property type="entry name" value="Nucleic acid-binding proteins"/>
    <property type="match status" value="2"/>
</dbReference>
<organism evidence="10 12">
    <name type="scientific">Erinaceus europaeus</name>
    <name type="common">Western European hedgehog</name>
    <dbReference type="NCBI Taxonomy" id="9365"/>
    <lineage>
        <taxon>Eukaryota</taxon>
        <taxon>Metazoa</taxon>
        <taxon>Chordata</taxon>
        <taxon>Craniata</taxon>
        <taxon>Vertebrata</taxon>
        <taxon>Euteleostomi</taxon>
        <taxon>Mammalia</taxon>
        <taxon>Eutheria</taxon>
        <taxon>Laurasiatheria</taxon>
        <taxon>Eulipotyphla</taxon>
        <taxon>Erinaceidae</taxon>
        <taxon>Erinaceinae</taxon>
        <taxon>Erinaceus</taxon>
    </lineage>
</organism>